<proteinExistence type="predicted"/>
<dbReference type="EMBL" id="JACMSC010000015">
    <property type="protein sequence ID" value="KAG6485334.1"/>
    <property type="molecule type" value="Genomic_DNA"/>
</dbReference>
<evidence type="ECO:0000313" key="3">
    <source>
        <dbReference type="Proteomes" id="UP000734854"/>
    </source>
</evidence>
<dbReference type="Proteomes" id="UP000734854">
    <property type="component" value="Unassembled WGS sequence"/>
</dbReference>
<protein>
    <submittedName>
        <fullName evidence="2">Uncharacterized protein</fullName>
    </submittedName>
</protein>
<feature type="compositionally biased region" description="Basic and acidic residues" evidence="1">
    <location>
        <begin position="118"/>
        <end position="134"/>
    </location>
</feature>
<feature type="region of interest" description="Disordered" evidence="1">
    <location>
        <begin position="87"/>
        <end position="106"/>
    </location>
</feature>
<dbReference type="AlphaFoldDB" id="A0A8J5FCX0"/>
<gene>
    <name evidence="2" type="ORF">ZIOFF_053871</name>
</gene>
<feature type="region of interest" description="Disordered" evidence="1">
    <location>
        <begin position="118"/>
        <end position="143"/>
    </location>
</feature>
<organism evidence="2 3">
    <name type="scientific">Zingiber officinale</name>
    <name type="common">Ginger</name>
    <name type="synonym">Amomum zingiber</name>
    <dbReference type="NCBI Taxonomy" id="94328"/>
    <lineage>
        <taxon>Eukaryota</taxon>
        <taxon>Viridiplantae</taxon>
        <taxon>Streptophyta</taxon>
        <taxon>Embryophyta</taxon>
        <taxon>Tracheophyta</taxon>
        <taxon>Spermatophyta</taxon>
        <taxon>Magnoliopsida</taxon>
        <taxon>Liliopsida</taxon>
        <taxon>Zingiberales</taxon>
        <taxon>Zingiberaceae</taxon>
        <taxon>Zingiber</taxon>
    </lineage>
</organism>
<feature type="region of interest" description="Disordered" evidence="1">
    <location>
        <begin position="28"/>
        <end position="52"/>
    </location>
</feature>
<accession>A0A8J5FCX0</accession>
<name>A0A8J5FCX0_ZINOF</name>
<keyword evidence="3" id="KW-1185">Reference proteome</keyword>
<feature type="compositionally biased region" description="Basic and acidic residues" evidence="1">
    <location>
        <begin position="29"/>
        <end position="49"/>
    </location>
</feature>
<sequence length="177" mass="20144">MREEKIPELLLPFELAANLASPVKVPVDSPERKVLESEEKKERITEHPHGERKRLRRFLADTFSRSVQLEEDKRVPVIIHGRLVEVQGEASPESGSKKATAKKSVTIKEKREEIQVEVLKKTAPSKREAKESHPPAKLSKAISDINQRAMDFIEKRKRQLLGRSLTVLNNPKDQSST</sequence>
<comment type="caution">
    <text evidence="2">The sequence shown here is derived from an EMBL/GenBank/DDBJ whole genome shotgun (WGS) entry which is preliminary data.</text>
</comment>
<reference evidence="2 3" key="1">
    <citation type="submission" date="2020-08" db="EMBL/GenBank/DDBJ databases">
        <title>Plant Genome Project.</title>
        <authorList>
            <person name="Zhang R.-G."/>
        </authorList>
    </citation>
    <scope>NUCLEOTIDE SEQUENCE [LARGE SCALE GENOMIC DNA]</scope>
    <source>
        <tissue evidence="2">Rhizome</tissue>
    </source>
</reference>
<evidence type="ECO:0000313" key="2">
    <source>
        <dbReference type="EMBL" id="KAG6485334.1"/>
    </source>
</evidence>
<evidence type="ECO:0000256" key="1">
    <source>
        <dbReference type="SAM" id="MobiDB-lite"/>
    </source>
</evidence>